<feature type="transmembrane region" description="Helical" evidence="3">
    <location>
        <begin position="1054"/>
        <end position="1075"/>
    </location>
</feature>
<feature type="coiled-coil region" evidence="1">
    <location>
        <begin position="1242"/>
        <end position="1269"/>
    </location>
</feature>
<dbReference type="EMBL" id="LGRX02029745">
    <property type="protein sequence ID" value="KAK3246512.1"/>
    <property type="molecule type" value="Genomic_DNA"/>
</dbReference>
<evidence type="ECO:0008006" key="6">
    <source>
        <dbReference type="Google" id="ProtNLM"/>
    </source>
</evidence>
<reference evidence="4 5" key="1">
    <citation type="journal article" date="2015" name="Genome Biol. Evol.">
        <title>Comparative Genomics of a Bacterivorous Green Alga Reveals Evolutionary Causalities and Consequences of Phago-Mixotrophic Mode of Nutrition.</title>
        <authorList>
            <person name="Burns J.A."/>
            <person name="Paasch A."/>
            <person name="Narechania A."/>
            <person name="Kim E."/>
        </authorList>
    </citation>
    <scope>NUCLEOTIDE SEQUENCE [LARGE SCALE GENOMIC DNA]</scope>
    <source>
        <strain evidence="4 5">PLY_AMNH</strain>
    </source>
</reference>
<feature type="transmembrane region" description="Helical" evidence="3">
    <location>
        <begin position="1102"/>
        <end position="1125"/>
    </location>
</feature>
<keyword evidence="3" id="KW-0812">Transmembrane</keyword>
<feature type="region of interest" description="Disordered" evidence="2">
    <location>
        <begin position="1457"/>
        <end position="1527"/>
    </location>
</feature>
<organism evidence="4 5">
    <name type="scientific">Cymbomonas tetramitiformis</name>
    <dbReference type="NCBI Taxonomy" id="36881"/>
    <lineage>
        <taxon>Eukaryota</taxon>
        <taxon>Viridiplantae</taxon>
        <taxon>Chlorophyta</taxon>
        <taxon>Pyramimonadophyceae</taxon>
        <taxon>Pyramimonadales</taxon>
        <taxon>Pyramimonadaceae</taxon>
        <taxon>Cymbomonas</taxon>
    </lineage>
</organism>
<accession>A0AAE0C161</accession>
<protein>
    <recommendedName>
        <fullName evidence="6">Right handed beta helix domain-containing protein</fullName>
    </recommendedName>
</protein>
<sequence>MAVMGGENAHQSHGGFLYIQTTVAQVTLTTVDVTENTALASGGVIYTETAGDSGILMAGSTLRGNRAELKGGVVVVDNEGESNISIAQCSIEGNYAGTTGGVMHVERAFPFRMSIENCTASANTAAGFGGIFSVGNTMMGTIEILSSNVMDNRAEGGGGGVAYYRGEGLIKISNSTLGHNCAVNGGAVYGAAVRIEINGCNAMLNQAENAGGMIFTSDGATLVIGDCTITDGQCGTAGGAIFCTRDSQMVMQSSSLAGNQAKQGGGIYGFRSSLRLTDVALHDNHAAKEGGGICTEEGSTLHARRSVVHSNVATLFGGGGISSTDSMVELVNSTVAHNMAASSSGGGLHMARSTVVISNESYVHANNAGSRGGGIILQGNESTLLLDSSRVTENRASSEGGGLAVNHYASVAVSNRTLFEQNGGQRGGAIFVQASVFTMADSTVTENTAALDVAGVLLDGHTLAHVDRVLLQRHAGAAIGVSDLSEVLMQSSEMLDNTAHNGAGIIVDATSRVALEGCRFVRNSARNGSAVHASGDLQVTGCQFEENTALRNGQLFVDLSGRLTMSSSQFLRNVANGNGAVLYLVEPAGWNRSTTTLTKLHSEANHAELGASFLFWEHQPAAASGDTKQNVSLPPACTECPQLNNSAGYSTAEGLAAEVLRLDVRPEYTAIDGGVQMGAAGITVRAVDMFGEAVIAYDSRVFLRIQSDDTARCGLRDEVAKFAERGVVAFPNTTLAAFPGSECGVVVEAAPLENSTRVHLRLCTDGEVYDQAAQTCARCPPGSIKFNNDTRACFDCSDHDGVNCTGGDTYHVVDGYWIAPAAEQCATSGEYEGRLEECFMSMLYQCPVGAACSTSSGGNEHERSGAGLAQIPNLQLCATPDGFAGGVMCGGTIPVVCRSEYYQQALGEDCLKCASRWGILATVISVLVLIVVLVFLSITTILSYKSASNLNAFELVEHYEEAADMHSGVAELTAIAAQTAGRHFFSLLSILLGYVQVVSQIGNIFSTDYVPAVFRAMTNSMFVFSLDLSVVFNLPCFFHYFVAVDYVSEFYLSFFQAVLLPIEIILAFFLGYAVYMGTYTMRWPNATVKEVRHVRLLTRHKAVSLTCFFLTLVHPSVSTSIMHIFNCERIWYEDADAQQSWLKMGSNIECGSGEWVGSVFIAALMIATFIIGYPLGLFLFMWDKRRFIRCEIAREDCLGHWEIMIQQGKFKPYGSSSPASPTASDKGFQVYVKIDVLVPAPAGEELREIEEKEEEVEEEEGEDERLLRKLLALPDGSTCAVTVLQVMENEKRGYFRALTMLDEDYIQQALGSAFIWPFHDRFYWYQCYEICRRLMSTGAVLVVEWLTQSEVDSVAFATLISIAALCVYLRLRPLREKDDDILMTTVLITSNVNQYLIMCIAVSDNSAEEVGIIMVIMQALLVSYALYLMTPSFLELISTAGFRLRVTAARIASSIRERMTRSSSGDDEAASNAESKATVTGDESESKATVTGDESESKATVTGDESESKATVTGDESGSPRGTEAPIATEDIVLGSRDGELQSSQAGLNTCVSNCSSISNESEQSNTNVNMVEEAQKMGSKVVYDNRLAYMTSDMSIDSPTSPSMHISASAL</sequence>
<comment type="caution">
    <text evidence="4">The sequence shown here is derived from an EMBL/GenBank/DDBJ whole genome shotgun (WGS) entry which is preliminary data.</text>
</comment>
<dbReference type="SUPFAM" id="SSF51126">
    <property type="entry name" value="Pectin lyase-like"/>
    <property type="match status" value="3"/>
</dbReference>
<keyword evidence="1" id="KW-0175">Coiled coil</keyword>
<evidence type="ECO:0000256" key="1">
    <source>
        <dbReference type="SAM" id="Coils"/>
    </source>
</evidence>
<dbReference type="PANTHER" id="PTHR11319:SF35">
    <property type="entry name" value="OUTER MEMBRANE PROTEIN PMPC-RELATED"/>
    <property type="match status" value="1"/>
</dbReference>
<evidence type="ECO:0000256" key="2">
    <source>
        <dbReference type="SAM" id="MobiDB-lite"/>
    </source>
</evidence>
<dbReference type="InterPro" id="IPR011050">
    <property type="entry name" value="Pectin_lyase_fold/virulence"/>
</dbReference>
<feature type="transmembrane region" description="Helical" evidence="3">
    <location>
        <begin position="1353"/>
        <end position="1369"/>
    </location>
</feature>
<keyword evidence="3" id="KW-1133">Transmembrane helix</keyword>
<evidence type="ECO:0000313" key="4">
    <source>
        <dbReference type="EMBL" id="KAK3246512.1"/>
    </source>
</evidence>
<feature type="transmembrane region" description="Helical" evidence="3">
    <location>
        <begin position="1021"/>
        <end position="1042"/>
    </location>
</feature>
<gene>
    <name evidence="4" type="ORF">CYMTET_43951</name>
</gene>
<name>A0AAE0C161_9CHLO</name>
<dbReference type="PANTHER" id="PTHR11319">
    <property type="entry name" value="G PROTEIN-COUPLED RECEPTOR-RELATED"/>
    <property type="match status" value="1"/>
</dbReference>
<proteinExistence type="predicted"/>
<keyword evidence="5" id="KW-1185">Reference proteome</keyword>
<evidence type="ECO:0000313" key="5">
    <source>
        <dbReference type="Proteomes" id="UP001190700"/>
    </source>
</evidence>
<feature type="transmembrane region" description="Helical" evidence="3">
    <location>
        <begin position="1155"/>
        <end position="1180"/>
    </location>
</feature>
<dbReference type="Proteomes" id="UP001190700">
    <property type="component" value="Unassembled WGS sequence"/>
</dbReference>
<feature type="transmembrane region" description="Helical" evidence="3">
    <location>
        <begin position="1381"/>
        <end position="1403"/>
    </location>
</feature>
<feature type="transmembrane region" description="Helical" evidence="3">
    <location>
        <begin position="1409"/>
        <end position="1429"/>
    </location>
</feature>
<evidence type="ECO:0000256" key="3">
    <source>
        <dbReference type="SAM" id="Phobius"/>
    </source>
</evidence>
<feature type="transmembrane region" description="Helical" evidence="3">
    <location>
        <begin position="917"/>
        <end position="942"/>
    </location>
</feature>
<keyword evidence="3" id="KW-0472">Membrane</keyword>